<dbReference type="AlphaFoldDB" id="A0ABD5ZZE1"/>
<dbReference type="RefSeq" id="WP_379703913.1">
    <property type="nucleotide sequence ID" value="NZ_JBHTAT010000001.1"/>
</dbReference>
<dbReference type="InterPro" id="IPR011050">
    <property type="entry name" value="Pectin_lyase_fold/virulence"/>
</dbReference>
<dbReference type="GeneID" id="96954056"/>
<protein>
    <recommendedName>
        <fullName evidence="4">Right handed beta helix region</fullName>
    </recommendedName>
</protein>
<keyword evidence="3" id="KW-1185">Reference proteome</keyword>
<evidence type="ECO:0008006" key="4">
    <source>
        <dbReference type="Google" id="ProtNLM"/>
    </source>
</evidence>
<name>A0ABD5ZZE1_9EURY</name>
<evidence type="ECO:0000313" key="3">
    <source>
        <dbReference type="Proteomes" id="UP001596434"/>
    </source>
</evidence>
<gene>
    <name evidence="2" type="ORF">ACFQKE_10360</name>
</gene>
<dbReference type="SUPFAM" id="SSF51126">
    <property type="entry name" value="Pectin lyase-like"/>
    <property type="match status" value="1"/>
</dbReference>
<dbReference type="EMBL" id="JBHTAT010000001">
    <property type="protein sequence ID" value="MFC7255689.1"/>
    <property type="molecule type" value="Genomic_DNA"/>
</dbReference>
<evidence type="ECO:0000256" key="1">
    <source>
        <dbReference type="SAM" id="MobiDB-lite"/>
    </source>
</evidence>
<dbReference type="Proteomes" id="UP001596434">
    <property type="component" value="Unassembled WGS sequence"/>
</dbReference>
<reference evidence="2 3" key="1">
    <citation type="journal article" date="2019" name="Int. J. Syst. Evol. Microbiol.">
        <title>The Global Catalogue of Microorganisms (GCM) 10K type strain sequencing project: providing services to taxonomists for standard genome sequencing and annotation.</title>
        <authorList>
            <consortium name="The Broad Institute Genomics Platform"/>
            <consortium name="The Broad Institute Genome Sequencing Center for Infectious Disease"/>
            <person name="Wu L."/>
            <person name="Ma J."/>
        </authorList>
    </citation>
    <scope>NUCLEOTIDE SEQUENCE [LARGE SCALE GENOMIC DNA]</scope>
    <source>
        <strain evidence="2 3">GX21</strain>
    </source>
</reference>
<sequence>MPDDIRNGWGAHALDANQQRNRYQNAIVSGCAVSDGANAMEVDVASGDAIVAGSKVPVSATTLTLSASNSDPRKDVLYIDSEGTPQVAEGHTAPAQPSGETRRDTYQPRPADLSATDAAVVAEVWVGGGVSDTASGDISDRRVFADIRVGDIVSDSHTTDERTTGKTVTPAPAADLTTFIPNYAGHVIDLAGREYTVSSTVTVPSPITIRNGTIKPDSNSSVSDFTSDWMMRTDPTSDHRRVEFENVTFGPRNAVTVAGIQFNNVAESRCTSCTFEDMWGNSLQVAGKNSSQNEWGTLRVADCQFNGCTLQVNADADYVMFVGCDISNQSTLTLAGENNTVASCHVSAGGTEDKIIITGNKNKIYATTINHTNRAIVATGCSRLHIDGVQSLISAAHAVYFDGVTNSTVDGLTVGRAGNSTTGDAVHLTDTTATCTRNVIRDVQADVYANDSPTTRDVVHETTGVSGNKIHDCTPQGGAGLTLNSTTTANNTSI</sequence>
<comment type="caution">
    <text evidence="2">The sequence shown here is derived from an EMBL/GenBank/DDBJ whole genome shotgun (WGS) entry which is preliminary data.</text>
</comment>
<proteinExistence type="predicted"/>
<evidence type="ECO:0000313" key="2">
    <source>
        <dbReference type="EMBL" id="MFC7255689.1"/>
    </source>
</evidence>
<organism evidence="2 3">
    <name type="scientific">Haloplanus litoreus</name>
    <dbReference type="NCBI Taxonomy" id="767515"/>
    <lineage>
        <taxon>Archaea</taxon>
        <taxon>Methanobacteriati</taxon>
        <taxon>Methanobacteriota</taxon>
        <taxon>Stenosarchaea group</taxon>
        <taxon>Halobacteria</taxon>
        <taxon>Halobacteriales</taxon>
        <taxon>Haloferacaceae</taxon>
        <taxon>Haloplanus</taxon>
    </lineage>
</organism>
<accession>A0ABD5ZZE1</accession>
<feature type="region of interest" description="Disordered" evidence="1">
    <location>
        <begin position="82"/>
        <end position="109"/>
    </location>
</feature>